<dbReference type="PANTHER" id="PTHR11059">
    <property type="entry name" value="DNA REPAIR PROTEIN RECN"/>
    <property type="match status" value="1"/>
</dbReference>
<evidence type="ECO:0000256" key="4">
    <source>
        <dbReference type="ARBA" id="ARBA00022741"/>
    </source>
</evidence>
<dbReference type="Gene3D" id="3.40.50.300">
    <property type="entry name" value="P-loop containing nucleotide triphosphate hydrolases"/>
    <property type="match status" value="2"/>
</dbReference>
<evidence type="ECO:0000256" key="7">
    <source>
        <dbReference type="ARBA" id="ARBA00023204"/>
    </source>
</evidence>
<dbReference type="InterPro" id="IPR003395">
    <property type="entry name" value="RecF/RecN/SMC_N"/>
</dbReference>
<dbReference type="FunFam" id="3.40.50.300:FF:000319">
    <property type="entry name" value="DNA repair protein RecN"/>
    <property type="match status" value="1"/>
</dbReference>
<dbReference type="Proteomes" id="UP000621560">
    <property type="component" value="Unassembled WGS sequence"/>
</dbReference>
<dbReference type="SUPFAM" id="SSF52540">
    <property type="entry name" value="P-loop containing nucleoside triphosphate hydrolases"/>
    <property type="match status" value="2"/>
</dbReference>
<keyword evidence="7 9" id="KW-0234">DNA repair</keyword>
<dbReference type="GO" id="GO:0043590">
    <property type="term" value="C:bacterial nucleoid"/>
    <property type="evidence" value="ECO:0007669"/>
    <property type="project" value="TreeGrafter"/>
</dbReference>
<dbReference type="CDD" id="cd03241">
    <property type="entry name" value="ABC_RecN"/>
    <property type="match status" value="2"/>
</dbReference>
<dbReference type="AlphaFoldDB" id="A0A927GTG0"/>
<accession>A0A927GTG0</accession>
<protein>
    <recommendedName>
        <fullName evidence="3 9">DNA repair protein RecN</fullName>
    </recommendedName>
    <alternativeName>
        <fullName evidence="8 9">Recombination protein N</fullName>
    </alternativeName>
</protein>
<dbReference type="RefSeq" id="WP_190920408.1">
    <property type="nucleotide sequence ID" value="NZ_JACXIZ010000035.1"/>
</dbReference>
<comment type="caution">
    <text evidence="11">The sequence shown here is derived from an EMBL/GenBank/DDBJ whole genome shotgun (WGS) entry which is preliminary data.</text>
</comment>
<evidence type="ECO:0000256" key="1">
    <source>
        <dbReference type="ARBA" id="ARBA00003618"/>
    </source>
</evidence>
<keyword evidence="4" id="KW-0547">Nucleotide-binding</keyword>
<dbReference type="GO" id="GO:0006281">
    <property type="term" value="P:DNA repair"/>
    <property type="evidence" value="ECO:0007669"/>
    <property type="project" value="UniProtKB-KW"/>
</dbReference>
<evidence type="ECO:0000256" key="6">
    <source>
        <dbReference type="ARBA" id="ARBA00022840"/>
    </source>
</evidence>
<dbReference type="InterPro" id="IPR004604">
    <property type="entry name" value="DNA_recomb/repair_RecN"/>
</dbReference>
<evidence type="ECO:0000259" key="10">
    <source>
        <dbReference type="Pfam" id="PF02463"/>
    </source>
</evidence>
<keyword evidence="5 9" id="KW-0227">DNA damage</keyword>
<comment type="function">
    <text evidence="1 9">May be involved in recombinational repair of damaged DNA.</text>
</comment>
<dbReference type="NCBIfam" id="TIGR00634">
    <property type="entry name" value="recN"/>
    <property type="match status" value="1"/>
</dbReference>
<evidence type="ECO:0000256" key="5">
    <source>
        <dbReference type="ARBA" id="ARBA00022763"/>
    </source>
</evidence>
<dbReference type="PANTHER" id="PTHR11059:SF0">
    <property type="entry name" value="DNA REPAIR PROTEIN RECN"/>
    <property type="match status" value="1"/>
</dbReference>
<feature type="domain" description="RecF/RecN/SMC N-terminal" evidence="10">
    <location>
        <begin position="2"/>
        <end position="515"/>
    </location>
</feature>
<organism evidence="11 12">
    <name type="scientific">Paenibacillus sabuli</name>
    <dbReference type="NCBI Taxonomy" id="2772509"/>
    <lineage>
        <taxon>Bacteria</taxon>
        <taxon>Bacillati</taxon>
        <taxon>Bacillota</taxon>
        <taxon>Bacilli</taxon>
        <taxon>Bacillales</taxon>
        <taxon>Paenibacillaceae</taxon>
        <taxon>Paenibacillus</taxon>
    </lineage>
</organism>
<comment type="similarity">
    <text evidence="2 9">Belongs to the RecN family.</text>
</comment>
<dbReference type="GO" id="GO:0006310">
    <property type="term" value="P:DNA recombination"/>
    <property type="evidence" value="ECO:0007669"/>
    <property type="project" value="InterPro"/>
</dbReference>
<keyword evidence="6" id="KW-0067">ATP-binding</keyword>
<dbReference type="FunFam" id="3.40.50.300:FF:000356">
    <property type="entry name" value="DNA repair protein RecN"/>
    <property type="match status" value="1"/>
</dbReference>
<dbReference type="PIRSF" id="PIRSF003128">
    <property type="entry name" value="RecN"/>
    <property type="match status" value="1"/>
</dbReference>
<proteinExistence type="inferred from homology"/>
<evidence type="ECO:0000256" key="9">
    <source>
        <dbReference type="PIRNR" id="PIRNR003128"/>
    </source>
</evidence>
<dbReference type="EMBL" id="JACXIZ010000035">
    <property type="protein sequence ID" value="MBD2847306.1"/>
    <property type="molecule type" value="Genomic_DNA"/>
</dbReference>
<dbReference type="GO" id="GO:0009432">
    <property type="term" value="P:SOS response"/>
    <property type="evidence" value="ECO:0007669"/>
    <property type="project" value="TreeGrafter"/>
</dbReference>
<gene>
    <name evidence="11" type="primary">recN</name>
    <name evidence="11" type="ORF">IDH44_19065</name>
</gene>
<dbReference type="GO" id="GO:0005524">
    <property type="term" value="F:ATP binding"/>
    <property type="evidence" value="ECO:0007669"/>
    <property type="project" value="UniProtKB-KW"/>
</dbReference>
<evidence type="ECO:0000313" key="11">
    <source>
        <dbReference type="EMBL" id="MBD2847306.1"/>
    </source>
</evidence>
<evidence type="ECO:0000256" key="2">
    <source>
        <dbReference type="ARBA" id="ARBA00009441"/>
    </source>
</evidence>
<name>A0A927GTG0_9BACL</name>
<dbReference type="InterPro" id="IPR027417">
    <property type="entry name" value="P-loop_NTPase"/>
</dbReference>
<sequence>MLRELSVRNLAVIEKATVNFHRGFHVLTGETGAGKSILIDALGLLAGGRGASDMVRHGCDKAEIEAVFDLSINHPVWQCLESNGIQVDPEELLIIRRDIYAHGKGISRINGQAANLAILREAGEHLINIHGQHEHQSLQKTERHLEWLDLYAGEPLAERKAAYREAYEAYQRVTAERKEFEENARQNMQMLDLYRFQIEEIRSADLKPEEEQELEEEKHFLAHADRRMKGAADTYDLLQDGGGLDALRGAATKLQELQAYDDGIGALYEQVQSAYYQAEDAAFQLRDYLEDIEANPQRLDFIEQRLDLLHGLKRKYGETIPDILKYVTKISIDADRLENHEEHLQLLREEQKRLLAHASQLAGELSNIRKHAAKQLSAAIVKELKQLKMDKTLFEVQLFQHPSNKSEAKYRLGPQGMDEALFAIAPNPGEPLKPLSKIASGGEMSRVMLALKAIFARHDQIPVLIFDEVDTGVSGRAAQAIAEKLSRLAAHCQVFAITHLPQVACMSDHHYEIRKRISAGRTVTSVLELMPIKRIEELARMLGGVEVTEKTRHHAQEMLDLAKRQKGA</sequence>
<dbReference type="Pfam" id="PF02463">
    <property type="entry name" value="SMC_N"/>
    <property type="match status" value="1"/>
</dbReference>
<reference evidence="11" key="1">
    <citation type="submission" date="2020-09" db="EMBL/GenBank/DDBJ databases">
        <title>A novel bacterium of genus Paenibacillus, isolated from South China Sea.</title>
        <authorList>
            <person name="Huang H."/>
            <person name="Mo K."/>
            <person name="Hu Y."/>
        </authorList>
    </citation>
    <scope>NUCLEOTIDE SEQUENCE</scope>
    <source>
        <strain evidence="11">IB182496</strain>
    </source>
</reference>
<keyword evidence="12" id="KW-1185">Reference proteome</keyword>
<evidence type="ECO:0000313" key="12">
    <source>
        <dbReference type="Proteomes" id="UP000621560"/>
    </source>
</evidence>
<evidence type="ECO:0000256" key="8">
    <source>
        <dbReference type="ARBA" id="ARBA00033408"/>
    </source>
</evidence>
<evidence type="ECO:0000256" key="3">
    <source>
        <dbReference type="ARBA" id="ARBA00021315"/>
    </source>
</evidence>